<dbReference type="STRING" id="1210090.GCA_001613185_03515"/>
<dbReference type="Proteomes" id="UP000252586">
    <property type="component" value="Unassembled WGS sequence"/>
</dbReference>
<evidence type="ECO:0000313" key="2">
    <source>
        <dbReference type="Proteomes" id="UP000252586"/>
    </source>
</evidence>
<gene>
    <name evidence="1" type="ORF">DFR74_10327</name>
</gene>
<accession>A0A366DSZ8</accession>
<keyword evidence="2" id="KW-1185">Reference proteome</keyword>
<dbReference type="AlphaFoldDB" id="A0A366DSZ8"/>
<sequence>MNDNIANLGVKCAAMNAAASRGILAMQGIGMSSVGDFGFGTPVQSAPAHLPLPLIQDEPKGGWRPVFGAPAGDFAREAGYEPALLPISADAGVQAARLRTAHPATVLRDRHPCRTR</sequence>
<dbReference type="RefSeq" id="WP_147265775.1">
    <property type="nucleotide sequence ID" value="NZ_CP107943.1"/>
</dbReference>
<dbReference type="OrthoDB" id="4569554at2"/>
<organism evidence="1 2">
    <name type="scientific">Nocardia puris</name>
    <dbReference type="NCBI Taxonomy" id="208602"/>
    <lineage>
        <taxon>Bacteria</taxon>
        <taxon>Bacillati</taxon>
        <taxon>Actinomycetota</taxon>
        <taxon>Actinomycetes</taxon>
        <taxon>Mycobacteriales</taxon>
        <taxon>Nocardiaceae</taxon>
        <taxon>Nocardia</taxon>
    </lineage>
</organism>
<comment type="caution">
    <text evidence="1">The sequence shown here is derived from an EMBL/GenBank/DDBJ whole genome shotgun (WGS) entry which is preliminary data.</text>
</comment>
<name>A0A366DSZ8_9NOCA</name>
<protein>
    <submittedName>
        <fullName evidence="1">Uncharacterized protein</fullName>
    </submittedName>
</protein>
<proteinExistence type="predicted"/>
<evidence type="ECO:0000313" key="1">
    <source>
        <dbReference type="EMBL" id="RBO92384.1"/>
    </source>
</evidence>
<dbReference type="EMBL" id="QNRE01000003">
    <property type="protein sequence ID" value="RBO92384.1"/>
    <property type="molecule type" value="Genomic_DNA"/>
</dbReference>
<reference evidence="1 2" key="1">
    <citation type="submission" date="2018-06" db="EMBL/GenBank/DDBJ databases">
        <title>Genomic Encyclopedia of Type Strains, Phase IV (KMG-IV): sequencing the most valuable type-strain genomes for metagenomic binning, comparative biology and taxonomic classification.</title>
        <authorList>
            <person name="Goeker M."/>
        </authorList>
    </citation>
    <scope>NUCLEOTIDE SEQUENCE [LARGE SCALE GENOMIC DNA]</scope>
    <source>
        <strain evidence="1 2">DSM 44599</strain>
    </source>
</reference>